<dbReference type="PANTHER" id="PTHR48090:SF7">
    <property type="entry name" value="RFBJ PROTEIN"/>
    <property type="match status" value="1"/>
</dbReference>
<organism evidence="2 3">
    <name type="scientific">Bosea vaviloviae</name>
    <dbReference type="NCBI Taxonomy" id="1526658"/>
    <lineage>
        <taxon>Bacteria</taxon>
        <taxon>Pseudomonadati</taxon>
        <taxon>Pseudomonadota</taxon>
        <taxon>Alphaproteobacteria</taxon>
        <taxon>Hyphomicrobiales</taxon>
        <taxon>Boseaceae</taxon>
        <taxon>Bosea</taxon>
    </lineage>
</organism>
<sequence length="260" mass="27293">MLQQLRAEVEPLKGPASLAAVTAIIPCLDEAEAIGEVVRGVLAQGVGRVVVVDGGSRDATAEAAHAAGADVIVEPRRGYGRAMMTGLAALGPDCAVVLFFDGDGSDDPGRIAAVAGPVLANEVDFVLGSRLRGAREQGSLNVSQIVAGRLAGMLIRLRYGVRFTDMSPFRAISRTALDGLGMCEESFGWNLEMQMRVAASGLRIVELPVGQRRRRGGASKVSGDLIVSARVAWVLLRTFIRIAGAVRRTAGRAGPAPRRP</sequence>
<reference evidence="2 3" key="1">
    <citation type="submission" date="2015-07" db="EMBL/GenBank/DDBJ databases">
        <title>Whole genome sequencing of Bosea vaviloviae isolated from cave pool.</title>
        <authorList>
            <person name="Tan N.E.H."/>
            <person name="Lee Y.P."/>
            <person name="Gan H.M."/>
            <person name="Barton H."/>
            <person name="Savka M.A."/>
        </authorList>
    </citation>
    <scope>NUCLEOTIDE SEQUENCE [LARGE SCALE GENOMIC DNA]</scope>
    <source>
        <strain evidence="2 3">SD260</strain>
    </source>
</reference>
<keyword evidence="3" id="KW-1185">Reference proteome</keyword>
<proteinExistence type="predicted"/>
<evidence type="ECO:0000259" key="1">
    <source>
        <dbReference type="Pfam" id="PF00535"/>
    </source>
</evidence>
<dbReference type="PATRIC" id="fig|1526658.3.peg.3590"/>
<dbReference type="InterPro" id="IPR001173">
    <property type="entry name" value="Glyco_trans_2-like"/>
</dbReference>
<comment type="caution">
    <text evidence="2">The sequence shown here is derived from an EMBL/GenBank/DDBJ whole genome shotgun (WGS) entry which is preliminary data.</text>
</comment>
<dbReference type="CDD" id="cd04179">
    <property type="entry name" value="DPM_DPG-synthase_like"/>
    <property type="match status" value="1"/>
</dbReference>
<gene>
    <name evidence="2" type="ORF">AE618_00385</name>
</gene>
<evidence type="ECO:0000313" key="2">
    <source>
        <dbReference type="EMBL" id="KPH83103.1"/>
    </source>
</evidence>
<dbReference type="Pfam" id="PF00535">
    <property type="entry name" value="Glycos_transf_2"/>
    <property type="match status" value="1"/>
</dbReference>
<dbReference type="AlphaFoldDB" id="A0A0N1FI07"/>
<dbReference type="SUPFAM" id="SSF53448">
    <property type="entry name" value="Nucleotide-diphospho-sugar transferases"/>
    <property type="match status" value="1"/>
</dbReference>
<dbReference type="PANTHER" id="PTHR48090">
    <property type="entry name" value="UNDECAPRENYL-PHOSPHATE 4-DEOXY-4-FORMAMIDO-L-ARABINOSE TRANSFERASE-RELATED"/>
    <property type="match status" value="1"/>
</dbReference>
<name>A0A0N1FI07_9HYPH</name>
<dbReference type="InterPro" id="IPR029044">
    <property type="entry name" value="Nucleotide-diphossugar_trans"/>
</dbReference>
<dbReference type="Gene3D" id="3.90.550.10">
    <property type="entry name" value="Spore Coat Polysaccharide Biosynthesis Protein SpsA, Chain A"/>
    <property type="match status" value="1"/>
</dbReference>
<protein>
    <recommendedName>
        <fullName evidence="1">Glycosyltransferase 2-like domain-containing protein</fullName>
    </recommendedName>
</protein>
<dbReference type="EMBL" id="LGSZ01000008">
    <property type="protein sequence ID" value="KPH83103.1"/>
    <property type="molecule type" value="Genomic_DNA"/>
</dbReference>
<dbReference type="Proteomes" id="UP000037822">
    <property type="component" value="Unassembled WGS sequence"/>
</dbReference>
<dbReference type="InterPro" id="IPR050256">
    <property type="entry name" value="Glycosyltransferase_2"/>
</dbReference>
<evidence type="ECO:0000313" key="3">
    <source>
        <dbReference type="Proteomes" id="UP000037822"/>
    </source>
</evidence>
<feature type="domain" description="Glycosyltransferase 2-like" evidence="1">
    <location>
        <begin position="23"/>
        <end position="178"/>
    </location>
</feature>
<accession>A0A0N1FI07</accession>
<dbReference type="OrthoDB" id="9811222at2"/>